<comment type="caution">
    <text evidence="2">The sequence shown here is derived from an EMBL/GenBank/DDBJ whole genome shotgun (WGS) entry which is preliminary data.</text>
</comment>
<proteinExistence type="predicted"/>
<dbReference type="PROSITE" id="PS50925">
    <property type="entry name" value="BLUF"/>
    <property type="match status" value="1"/>
</dbReference>
<organism evidence="2 3">
    <name type="scientific">Acinetobacter radioresistens</name>
    <dbReference type="NCBI Taxonomy" id="40216"/>
    <lineage>
        <taxon>Bacteria</taxon>
        <taxon>Pseudomonadati</taxon>
        <taxon>Pseudomonadota</taxon>
        <taxon>Gammaproteobacteria</taxon>
        <taxon>Moraxellales</taxon>
        <taxon>Moraxellaceae</taxon>
        <taxon>Acinetobacter</taxon>
    </lineage>
</organism>
<dbReference type="AlphaFoldDB" id="A0A8H2K3C5"/>
<name>A0A8H2K3C5_ACIRA</name>
<accession>A0A8H2K3C5</accession>
<sequence>MSDVRLLYVSKLKDCANPMNELFNILTEALDFNNPNQIYGALYYGNNYFVQCLEGNKEKVEHLFYNKILRDIRHEQCEIMSFENINERLFSNWHMKYAIFHKDILRFFCEHHLDEFNPYLLNTGTIPNFIDLLAKQPDSYYSLKQNC</sequence>
<dbReference type="RefSeq" id="WP_005025735.1">
    <property type="nucleotide sequence ID" value="NZ_CP027365.1"/>
</dbReference>
<evidence type="ECO:0000313" key="3">
    <source>
        <dbReference type="Proteomes" id="UP000314285"/>
    </source>
</evidence>
<dbReference type="Proteomes" id="UP000314285">
    <property type="component" value="Unassembled WGS sequence"/>
</dbReference>
<feature type="domain" description="BLUF" evidence="1">
    <location>
        <begin position="3"/>
        <end position="96"/>
    </location>
</feature>
<evidence type="ECO:0000313" key="2">
    <source>
        <dbReference type="EMBL" id="TNX93940.1"/>
    </source>
</evidence>
<dbReference type="InterPro" id="IPR007024">
    <property type="entry name" value="BLUF_domain"/>
</dbReference>
<dbReference type="EMBL" id="VFBM01000001">
    <property type="protein sequence ID" value="TNX93940.1"/>
    <property type="molecule type" value="Genomic_DNA"/>
</dbReference>
<dbReference type="SMART" id="SM01034">
    <property type="entry name" value="BLUF"/>
    <property type="match status" value="1"/>
</dbReference>
<dbReference type="GO" id="GO:0071949">
    <property type="term" value="F:FAD binding"/>
    <property type="evidence" value="ECO:0007669"/>
    <property type="project" value="InterPro"/>
</dbReference>
<dbReference type="SUPFAM" id="SSF54975">
    <property type="entry name" value="Acylphosphatase/BLUF domain-like"/>
    <property type="match status" value="1"/>
</dbReference>
<dbReference type="Gene3D" id="3.30.70.100">
    <property type="match status" value="1"/>
</dbReference>
<dbReference type="InterPro" id="IPR036046">
    <property type="entry name" value="Acylphosphatase-like_dom_sf"/>
</dbReference>
<reference evidence="2 3" key="1">
    <citation type="submission" date="2019-06" db="EMBL/GenBank/DDBJ databases">
        <title>Genome of Acinetobacter radioresistens APH1, a phenol degrading strain.</title>
        <authorList>
            <person name="Liu Y."/>
        </authorList>
    </citation>
    <scope>NUCLEOTIDE SEQUENCE [LARGE SCALE GENOMIC DNA]</scope>
    <source>
        <strain evidence="2 3">APH1</strain>
    </source>
</reference>
<dbReference type="Pfam" id="PF04940">
    <property type="entry name" value="BLUF"/>
    <property type="match status" value="1"/>
</dbReference>
<evidence type="ECO:0000259" key="1">
    <source>
        <dbReference type="PROSITE" id="PS50925"/>
    </source>
</evidence>
<protein>
    <submittedName>
        <fullName evidence="2">BLUF domain-containing protein</fullName>
    </submittedName>
</protein>
<dbReference type="GO" id="GO:0009882">
    <property type="term" value="F:blue light photoreceptor activity"/>
    <property type="evidence" value="ECO:0007669"/>
    <property type="project" value="InterPro"/>
</dbReference>
<gene>
    <name evidence="2" type="ORF">FHY67_00285</name>
</gene>